<keyword evidence="5 11" id="KW-0812">Transmembrane</keyword>
<comment type="caution">
    <text evidence="12">The sequence shown here is derived from an EMBL/GenBank/DDBJ whole genome shotgun (WGS) entry which is preliminary data.</text>
</comment>
<dbReference type="GO" id="GO:0015031">
    <property type="term" value="P:protein transport"/>
    <property type="evidence" value="ECO:0007669"/>
    <property type="project" value="UniProtKB-KW"/>
</dbReference>
<keyword evidence="4" id="KW-1003">Cell membrane</keyword>
<dbReference type="OrthoDB" id="3267178at2"/>
<evidence type="ECO:0000256" key="10">
    <source>
        <dbReference type="SAM" id="MobiDB-lite"/>
    </source>
</evidence>
<evidence type="ECO:0000256" key="6">
    <source>
        <dbReference type="ARBA" id="ARBA00022927"/>
    </source>
</evidence>
<feature type="compositionally biased region" description="Low complexity" evidence="10">
    <location>
        <begin position="112"/>
        <end position="126"/>
    </location>
</feature>
<dbReference type="PANTHER" id="PTHR33909">
    <property type="entry name" value="SEC TRANSLOCON ACCESSORY COMPLEX SUBUNIT YAJC"/>
    <property type="match status" value="1"/>
</dbReference>
<organism evidence="12 13">
    <name type="scientific">Leucobacter luti</name>
    <dbReference type="NCBI Taxonomy" id="340320"/>
    <lineage>
        <taxon>Bacteria</taxon>
        <taxon>Bacillati</taxon>
        <taxon>Actinomycetota</taxon>
        <taxon>Actinomycetes</taxon>
        <taxon>Micrococcales</taxon>
        <taxon>Microbacteriaceae</taxon>
        <taxon>Leucobacter</taxon>
    </lineage>
</organism>
<name>A0A4Q7TY77_9MICO</name>
<keyword evidence="6" id="KW-0653">Protein transport</keyword>
<evidence type="ECO:0000256" key="8">
    <source>
        <dbReference type="ARBA" id="ARBA00023010"/>
    </source>
</evidence>
<keyword evidence="8" id="KW-0811">Translocation</keyword>
<dbReference type="AlphaFoldDB" id="A0A4Q7TY77"/>
<proteinExistence type="inferred from homology"/>
<evidence type="ECO:0000256" key="7">
    <source>
        <dbReference type="ARBA" id="ARBA00022989"/>
    </source>
</evidence>
<evidence type="ECO:0000313" key="12">
    <source>
        <dbReference type="EMBL" id="RZT64828.1"/>
    </source>
</evidence>
<evidence type="ECO:0000313" key="13">
    <source>
        <dbReference type="Proteomes" id="UP000291832"/>
    </source>
</evidence>
<feature type="compositionally biased region" description="Acidic residues" evidence="10">
    <location>
        <begin position="90"/>
        <end position="106"/>
    </location>
</feature>
<accession>A0A4Q7TY77</accession>
<comment type="similarity">
    <text evidence="2">Belongs to the YajC family.</text>
</comment>
<keyword evidence="13" id="KW-1185">Reference proteome</keyword>
<dbReference type="Proteomes" id="UP000291832">
    <property type="component" value="Unassembled WGS sequence"/>
</dbReference>
<keyword evidence="3" id="KW-0813">Transport</keyword>
<sequence length="158" mass="16597">MAIDPITLLMFALIALMIFFMFRNGKKRQAAMQQLQSGLRPGAEVMLQSGIFGTVDSVDEEDNKVVVRSGTSTLVVHRNAISQIVTPVDAPEEDAASDLAPDDDPAFGERLASGNADAAPAAEAAATELDQPVDRAADDAGTETPDADQQGGEQTPKA</sequence>
<evidence type="ECO:0000256" key="2">
    <source>
        <dbReference type="ARBA" id="ARBA00006742"/>
    </source>
</evidence>
<dbReference type="PANTHER" id="PTHR33909:SF1">
    <property type="entry name" value="SEC TRANSLOCON ACCESSORY COMPLEX SUBUNIT YAJC"/>
    <property type="match status" value="1"/>
</dbReference>
<evidence type="ECO:0000256" key="4">
    <source>
        <dbReference type="ARBA" id="ARBA00022475"/>
    </source>
</evidence>
<gene>
    <name evidence="12" type="ORF">EV139_2252</name>
</gene>
<evidence type="ECO:0000256" key="9">
    <source>
        <dbReference type="ARBA" id="ARBA00023136"/>
    </source>
</evidence>
<protein>
    <submittedName>
        <fullName evidence="12">Preprotein translocase subunit YajC</fullName>
    </submittedName>
</protein>
<comment type="subcellular location">
    <subcellularLocation>
        <location evidence="1">Cell membrane</location>
        <topology evidence="1">Single-pass membrane protein</topology>
    </subcellularLocation>
</comment>
<evidence type="ECO:0000256" key="11">
    <source>
        <dbReference type="SAM" id="Phobius"/>
    </source>
</evidence>
<evidence type="ECO:0000256" key="3">
    <source>
        <dbReference type="ARBA" id="ARBA00022448"/>
    </source>
</evidence>
<feature type="transmembrane region" description="Helical" evidence="11">
    <location>
        <begin position="6"/>
        <end position="22"/>
    </location>
</feature>
<reference evidence="12 13" key="1">
    <citation type="journal article" date="2015" name="Stand. Genomic Sci.">
        <title>Genomic Encyclopedia of Bacterial and Archaeal Type Strains, Phase III: the genomes of soil and plant-associated and newly described type strains.</title>
        <authorList>
            <person name="Whitman W.B."/>
            <person name="Woyke T."/>
            <person name="Klenk H.P."/>
            <person name="Zhou Y."/>
            <person name="Lilburn T.G."/>
            <person name="Beck B.J."/>
            <person name="De Vos P."/>
            <person name="Vandamme P."/>
            <person name="Eisen J.A."/>
            <person name="Garrity G."/>
            <person name="Hugenholtz P."/>
            <person name="Kyrpides N.C."/>
        </authorList>
    </citation>
    <scope>NUCLEOTIDE SEQUENCE [LARGE SCALE GENOMIC DNA]</scope>
    <source>
        <strain evidence="12 13">RF6</strain>
    </source>
</reference>
<dbReference type="GO" id="GO:0005886">
    <property type="term" value="C:plasma membrane"/>
    <property type="evidence" value="ECO:0007669"/>
    <property type="project" value="UniProtKB-SubCell"/>
</dbReference>
<dbReference type="RefSeq" id="WP_130454402.1">
    <property type="nucleotide sequence ID" value="NZ_QYAG01000001.1"/>
</dbReference>
<keyword evidence="9 11" id="KW-0472">Membrane</keyword>
<feature type="region of interest" description="Disordered" evidence="10">
    <location>
        <begin position="86"/>
        <end position="158"/>
    </location>
</feature>
<dbReference type="EMBL" id="SHKI01000005">
    <property type="protein sequence ID" value="RZT64828.1"/>
    <property type="molecule type" value="Genomic_DNA"/>
</dbReference>
<keyword evidence="7 11" id="KW-1133">Transmembrane helix</keyword>
<evidence type="ECO:0000256" key="5">
    <source>
        <dbReference type="ARBA" id="ARBA00022692"/>
    </source>
</evidence>
<dbReference type="Pfam" id="PF02699">
    <property type="entry name" value="YajC"/>
    <property type="match status" value="1"/>
</dbReference>
<dbReference type="SMART" id="SM01323">
    <property type="entry name" value="YajC"/>
    <property type="match status" value="1"/>
</dbReference>
<dbReference type="NCBIfam" id="TIGR00739">
    <property type="entry name" value="yajC"/>
    <property type="match status" value="1"/>
</dbReference>
<dbReference type="InterPro" id="IPR003849">
    <property type="entry name" value="Preprotein_translocase_YajC"/>
</dbReference>
<evidence type="ECO:0000256" key="1">
    <source>
        <dbReference type="ARBA" id="ARBA00004162"/>
    </source>
</evidence>